<feature type="transmembrane region" description="Helical" evidence="7">
    <location>
        <begin position="146"/>
        <end position="164"/>
    </location>
</feature>
<reference evidence="12 13" key="1">
    <citation type="submission" date="2020-08" db="EMBL/GenBank/DDBJ databases">
        <title>novel species in genus Corynebacterium.</title>
        <authorList>
            <person name="Zhang G."/>
        </authorList>
    </citation>
    <scope>NUCLEOTIDE SEQUENCE [LARGE SCALE GENOMIC DNA]</scope>
    <source>
        <strain evidence="12 13">zg-917</strain>
        <strain evidence="11">Zg-917</strain>
    </source>
</reference>
<keyword evidence="3 7" id="KW-0812">Transmembrane</keyword>
<organism evidence="11 12">
    <name type="scientific">Corynebacterium lujinxingii</name>
    <dbReference type="NCBI Taxonomy" id="2763010"/>
    <lineage>
        <taxon>Bacteria</taxon>
        <taxon>Bacillati</taxon>
        <taxon>Actinomycetota</taxon>
        <taxon>Actinomycetes</taxon>
        <taxon>Mycobacteriales</taxon>
        <taxon>Corynebacteriaceae</taxon>
        <taxon>Corynebacterium</taxon>
    </lineage>
</organism>
<evidence type="ECO:0000313" key="13">
    <source>
        <dbReference type="Proteomes" id="UP000642876"/>
    </source>
</evidence>
<feature type="domain" description="Threonine/serine exporter-like N-terminal" evidence="8">
    <location>
        <begin position="17"/>
        <end position="257"/>
    </location>
</feature>
<dbReference type="Pfam" id="PF06738">
    <property type="entry name" value="ThrE"/>
    <property type="match status" value="1"/>
</dbReference>
<dbReference type="AlphaFoldDB" id="A0A7H0JXA8"/>
<feature type="transmembrane region" description="Helical" evidence="7">
    <location>
        <begin position="353"/>
        <end position="371"/>
    </location>
</feature>
<evidence type="ECO:0000259" key="8">
    <source>
        <dbReference type="Pfam" id="PF06738"/>
    </source>
</evidence>
<protein>
    <submittedName>
        <fullName evidence="11">Threonine/serine exporter family protein</fullName>
    </submittedName>
</protein>
<evidence type="ECO:0000313" key="12">
    <source>
        <dbReference type="Proteomes" id="UP000516235"/>
    </source>
</evidence>
<dbReference type="Proteomes" id="UP000642876">
    <property type="component" value="Unassembled WGS sequence"/>
</dbReference>
<feature type="transmembrane region" description="Helical" evidence="7">
    <location>
        <begin position="383"/>
        <end position="406"/>
    </location>
</feature>
<dbReference type="GO" id="GO:0015744">
    <property type="term" value="P:succinate transport"/>
    <property type="evidence" value="ECO:0007669"/>
    <property type="project" value="TreeGrafter"/>
</dbReference>
<evidence type="ECO:0000313" key="11">
    <source>
        <dbReference type="EMBL" id="QNP89674.1"/>
    </source>
</evidence>
<feature type="transmembrane region" description="Helical" evidence="7">
    <location>
        <begin position="12"/>
        <end position="36"/>
    </location>
</feature>
<dbReference type="GO" id="GO:0005886">
    <property type="term" value="C:plasma membrane"/>
    <property type="evidence" value="ECO:0007669"/>
    <property type="project" value="UniProtKB-SubCell"/>
</dbReference>
<evidence type="ECO:0000313" key="10">
    <source>
        <dbReference type="EMBL" id="MBC3177897.1"/>
    </source>
</evidence>
<evidence type="ECO:0000256" key="4">
    <source>
        <dbReference type="ARBA" id="ARBA00022989"/>
    </source>
</evidence>
<evidence type="ECO:0000256" key="5">
    <source>
        <dbReference type="ARBA" id="ARBA00023136"/>
    </source>
</evidence>
<dbReference type="Pfam" id="PF12821">
    <property type="entry name" value="ThrE_2"/>
    <property type="match status" value="1"/>
</dbReference>
<evidence type="ECO:0000256" key="6">
    <source>
        <dbReference type="ARBA" id="ARBA00034125"/>
    </source>
</evidence>
<sequence>MNTNSQPNPDLAAGANACLRLGVLLLSSGAAGYRVIRAVKRCARSLGFDRADVLVGFNTISCTFHYRGDFRTAVSDVPLPGVNASRIEALETLSHSMLQSYRTPAEVNAALDEIVQIPTPRWGLGISTIAAGLACAGFAVLNQFGYLAAAFVFVAAALGQLARVKLHRVHFNMLGVTMAAALVASTTFLMLTELMPSGEQLSPGFIAAVLFLIPGFPMFSSFVDLARFDFTSGIPRLFFSLEVIVVIMLTVSVVAMISDTPEAVALPVPLTFEFLAAGAAASFVSVGCFALLFNSSRRMALMAAGLGAVANLARLVMMGAGLVPFIAAFVAALLIGLAGGLIGSWANIPRVTVTIPASVVMIPGTTIYAAAHNFAVGDIANALSRFTEVSFVVIFIGGGLAVARMLTDPTWAFFRYIDFDYELEGKEMPIND</sequence>
<evidence type="ECO:0000256" key="3">
    <source>
        <dbReference type="ARBA" id="ARBA00022692"/>
    </source>
</evidence>
<feature type="transmembrane region" description="Helical" evidence="7">
    <location>
        <begin position="270"/>
        <end position="293"/>
    </location>
</feature>
<feature type="transmembrane region" description="Helical" evidence="7">
    <location>
        <begin position="122"/>
        <end position="140"/>
    </location>
</feature>
<dbReference type="InterPro" id="IPR010619">
    <property type="entry name" value="ThrE-like_N"/>
</dbReference>
<keyword evidence="13" id="KW-1185">Reference proteome</keyword>
<feature type="domain" description="Threonine/Serine exporter ThrE" evidence="9">
    <location>
        <begin position="280"/>
        <end position="404"/>
    </location>
</feature>
<dbReference type="PANTHER" id="PTHR34390:SF2">
    <property type="entry name" value="SUCCINATE TRANSPORTER SUBUNIT YJJP-RELATED"/>
    <property type="match status" value="1"/>
</dbReference>
<dbReference type="KEGG" id="cluj:IAU68_08185"/>
<feature type="transmembrane region" description="Helical" evidence="7">
    <location>
        <begin position="204"/>
        <end position="225"/>
    </location>
</feature>
<evidence type="ECO:0000259" key="9">
    <source>
        <dbReference type="Pfam" id="PF12821"/>
    </source>
</evidence>
<dbReference type="InterPro" id="IPR024528">
    <property type="entry name" value="ThrE_2"/>
</dbReference>
<comment type="similarity">
    <text evidence="6">Belongs to the ThrE exporter (TC 2.A.79) family.</text>
</comment>
<evidence type="ECO:0000256" key="2">
    <source>
        <dbReference type="ARBA" id="ARBA00022475"/>
    </source>
</evidence>
<feature type="transmembrane region" description="Helical" evidence="7">
    <location>
        <begin position="323"/>
        <end position="346"/>
    </location>
</feature>
<dbReference type="EMBL" id="JACMYE010000001">
    <property type="protein sequence ID" value="MBC3177897.1"/>
    <property type="molecule type" value="Genomic_DNA"/>
</dbReference>
<dbReference type="GO" id="GO:0022857">
    <property type="term" value="F:transmembrane transporter activity"/>
    <property type="evidence" value="ECO:0007669"/>
    <property type="project" value="InterPro"/>
</dbReference>
<name>A0A7H0JXA8_9CORY</name>
<feature type="transmembrane region" description="Helical" evidence="7">
    <location>
        <begin position="171"/>
        <end position="192"/>
    </location>
</feature>
<evidence type="ECO:0000256" key="1">
    <source>
        <dbReference type="ARBA" id="ARBA00004651"/>
    </source>
</evidence>
<comment type="subcellular location">
    <subcellularLocation>
        <location evidence="1">Cell membrane</location>
        <topology evidence="1">Multi-pass membrane protein</topology>
    </subcellularLocation>
</comment>
<dbReference type="InterPro" id="IPR050539">
    <property type="entry name" value="ThrE_Dicarb/AminoAcid_Exp"/>
</dbReference>
<evidence type="ECO:0000256" key="7">
    <source>
        <dbReference type="SAM" id="Phobius"/>
    </source>
</evidence>
<dbReference type="Proteomes" id="UP000516235">
    <property type="component" value="Chromosome"/>
</dbReference>
<dbReference type="EMBL" id="CP061032">
    <property type="protein sequence ID" value="QNP89674.1"/>
    <property type="molecule type" value="Genomic_DNA"/>
</dbReference>
<keyword evidence="2" id="KW-1003">Cell membrane</keyword>
<feature type="transmembrane region" description="Helical" evidence="7">
    <location>
        <begin position="237"/>
        <end position="258"/>
    </location>
</feature>
<gene>
    <name evidence="10" type="ORF">H7348_01015</name>
    <name evidence="11" type="ORF">IAU68_08185</name>
</gene>
<keyword evidence="4 7" id="KW-1133">Transmembrane helix</keyword>
<dbReference type="RefSeq" id="WP_171192817.1">
    <property type="nucleotide sequence ID" value="NZ_CP061032.1"/>
</dbReference>
<proteinExistence type="inferred from homology"/>
<dbReference type="PANTHER" id="PTHR34390">
    <property type="entry name" value="UPF0442 PROTEIN YJJB-RELATED"/>
    <property type="match status" value="1"/>
</dbReference>
<accession>A0A7H0JXA8</accession>
<keyword evidence="5 7" id="KW-0472">Membrane</keyword>